<feature type="transmembrane region" description="Helical" evidence="6">
    <location>
        <begin position="110"/>
        <end position="128"/>
    </location>
</feature>
<dbReference type="AlphaFoldDB" id="A0AA40EZF6"/>
<feature type="transmembrane region" description="Helical" evidence="6">
    <location>
        <begin position="176"/>
        <end position="194"/>
    </location>
</feature>
<keyword evidence="9" id="KW-1185">Reference proteome</keyword>
<dbReference type="PANTHER" id="PTHR23501:SF59">
    <property type="entry name" value="MAJOR FACILITATOR SUPERFAMILY (MFS) PROFILE DOMAIN-CONTAINING PROTEIN-RELATED"/>
    <property type="match status" value="1"/>
</dbReference>
<name>A0AA40EZF6_9PEZI</name>
<dbReference type="PANTHER" id="PTHR23501">
    <property type="entry name" value="MAJOR FACILITATOR SUPERFAMILY"/>
    <property type="match status" value="1"/>
</dbReference>
<keyword evidence="3 6" id="KW-1133">Transmembrane helix</keyword>
<evidence type="ECO:0000313" key="9">
    <source>
        <dbReference type="Proteomes" id="UP001172159"/>
    </source>
</evidence>
<feature type="transmembrane region" description="Helical" evidence="6">
    <location>
        <begin position="206"/>
        <end position="225"/>
    </location>
</feature>
<feature type="transmembrane region" description="Helical" evidence="6">
    <location>
        <begin position="264"/>
        <end position="282"/>
    </location>
</feature>
<evidence type="ECO:0000259" key="7">
    <source>
        <dbReference type="PROSITE" id="PS50850"/>
    </source>
</evidence>
<feature type="domain" description="Major facilitator superfamily (MFS) profile" evidence="7">
    <location>
        <begin position="115"/>
        <end position="559"/>
    </location>
</feature>
<feature type="transmembrane region" description="Helical" evidence="6">
    <location>
        <begin position="499"/>
        <end position="523"/>
    </location>
</feature>
<feature type="transmembrane region" description="Helical" evidence="6">
    <location>
        <begin position="294"/>
        <end position="316"/>
    </location>
</feature>
<comment type="subcellular location">
    <subcellularLocation>
        <location evidence="1">Membrane</location>
        <topology evidence="1">Multi-pass membrane protein</topology>
    </subcellularLocation>
</comment>
<feature type="transmembrane region" description="Helical" evidence="6">
    <location>
        <begin position="575"/>
        <end position="597"/>
    </location>
</feature>
<keyword evidence="2 6" id="KW-0812">Transmembrane</keyword>
<evidence type="ECO:0000313" key="8">
    <source>
        <dbReference type="EMBL" id="KAK0748375.1"/>
    </source>
</evidence>
<comment type="caution">
    <text evidence="8">The sequence shown here is derived from an EMBL/GenBank/DDBJ whole genome shotgun (WGS) entry which is preliminary data.</text>
</comment>
<feature type="transmembrane region" description="Helical" evidence="6">
    <location>
        <begin position="231"/>
        <end position="252"/>
    </location>
</feature>
<dbReference type="InterPro" id="IPR036259">
    <property type="entry name" value="MFS_trans_sf"/>
</dbReference>
<reference evidence="8" key="1">
    <citation type="submission" date="2023-06" db="EMBL/GenBank/DDBJ databases">
        <title>Genome-scale phylogeny and comparative genomics of the fungal order Sordariales.</title>
        <authorList>
            <consortium name="Lawrence Berkeley National Laboratory"/>
            <person name="Hensen N."/>
            <person name="Bonometti L."/>
            <person name="Westerberg I."/>
            <person name="Brannstrom I.O."/>
            <person name="Guillou S."/>
            <person name="Cros-Aarteil S."/>
            <person name="Calhoun S."/>
            <person name="Haridas S."/>
            <person name="Kuo A."/>
            <person name="Mondo S."/>
            <person name="Pangilinan J."/>
            <person name="Riley R."/>
            <person name="Labutti K."/>
            <person name="Andreopoulos B."/>
            <person name="Lipzen A."/>
            <person name="Chen C."/>
            <person name="Yanf M."/>
            <person name="Daum C."/>
            <person name="Ng V."/>
            <person name="Clum A."/>
            <person name="Steindorff A."/>
            <person name="Ohm R."/>
            <person name="Martin F."/>
            <person name="Silar P."/>
            <person name="Natvig D."/>
            <person name="Lalanne C."/>
            <person name="Gautier V."/>
            <person name="Ament-Velasquez S.L."/>
            <person name="Kruys A."/>
            <person name="Hutchinson M.I."/>
            <person name="Powell A.J."/>
            <person name="Barry K."/>
            <person name="Miller A.N."/>
            <person name="Grigoriev I.V."/>
            <person name="Debuchy R."/>
            <person name="Gladieux P."/>
            <person name="Thoren M.H."/>
            <person name="Johannesson H."/>
        </authorList>
    </citation>
    <scope>NUCLEOTIDE SEQUENCE</scope>
    <source>
        <strain evidence="8">CBS 540.89</strain>
    </source>
</reference>
<evidence type="ECO:0000256" key="2">
    <source>
        <dbReference type="ARBA" id="ARBA00022692"/>
    </source>
</evidence>
<protein>
    <submittedName>
        <fullName evidence="8">Major facilitator superfamily domain-containing protein</fullName>
    </submittedName>
</protein>
<feature type="transmembrane region" description="Helical" evidence="6">
    <location>
        <begin position="435"/>
        <end position="458"/>
    </location>
</feature>
<dbReference type="EMBL" id="JAUKTV010000001">
    <property type="protein sequence ID" value="KAK0748375.1"/>
    <property type="molecule type" value="Genomic_DNA"/>
</dbReference>
<feature type="region of interest" description="Disordered" evidence="5">
    <location>
        <begin position="80"/>
        <end position="103"/>
    </location>
</feature>
<feature type="transmembrane region" description="Helical" evidence="6">
    <location>
        <begin position="535"/>
        <end position="555"/>
    </location>
</feature>
<dbReference type="PROSITE" id="PS50850">
    <property type="entry name" value="MFS"/>
    <property type="match status" value="1"/>
</dbReference>
<feature type="transmembrane region" description="Helical" evidence="6">
    <location>
        <begin position="465"/>
        <end position="487"/>
    </location>
</feature>
<evidence type="ECO:0000256" key="6">
    <source>
        <dbReference type="SAM" id="Phobius"/>
    </source>
</evidence>
<feature type="transmembrane region" description="Helical" evidence="6">
    <location>
        <begin position="337"/>
        <end position="361"/>
    </location>
</feature>
<proteinExistence type="predicted"/>
<keyword evidence="4 6" id="KW-0472">Membrane</keyword>
<evidence type="ECO:0000256" key="1">
    <source>
        <dbReference type="ARBA" id="ARBA00004141"/>
    </source>
</evidence>
<feature type="transmembrane region" description="Helical" evidence="6">
    <location>
        <begin position="405"/>
        <end position="429"/>
    </location>
</feature>
<evidence type="ECO:0000256" key="5">
    <source>
        <dbReference type="SAM" id="MobiDB-lite"/>
    </source>
</evidence>
<evidence type="ECO:0000256" key="4">
    <source>
        <dbReference type="ARBA" id="ARBA00023136"/>
    </source>
</evidence>
<organism evidence="8 9">
    <name type="scientific">Apiosordaria backusii</name>
    <dbReference type="NCBI Taxonomy" id="314023"/>
    <lineage>
        <taxon>Eukaryota</taxon>
        <taxon>Fungi</taxon>
        <taxon>Dikarya</taxon>
        <taxon>Ascomycota</taxon>
        <taxon>Pezizomycotina</taxon>
        <taxon>Sordariomycetes</taxon>
        <taxon>Sordariomycetidae</taxon>
        <taxon>Sordariales</taxon>
        <taxon>Lasiosphaeriaceae</taxon>
        <taxon>Apiosordaria</taxon>
    </lineage>
</organism>
<dbReference type="InterPro" id="IPR011701">
    <property type="entry name" value="MFS"/>
</dbReference>
<dbReference type="GO" id="GO:0022857">
    <property type="term" value="F:transmembrane transporter activity"/>
    <property type="evidence" value="ECO:0007669"/>
    <property type="project" value="InterPro"/>
</dbReference>
<dbReference type="Pfam" id="PF07690">
    <property type="entry name" value="MFS_1"/>
    <property type="match status" value="1"/>
</dbReference>
<feature type="compositionally biased region" description="Basic residues" evidence="5">
    <location>
        <begin position="85"/>
        <end position="99"/>
    </location>
</feature>
<accession>A0AA40EZF6</accession>
<dbReference type="GO" id="GO:0005886">
    <property type="term" value="C:plasma membrane"/>
    <property type="evidence" value="ECO:0007669"/>
    <property type="project" value="TreeGrafter"/>
</dbReference>
<gene>
    <name evidence="8" type="ORF">B0T21DRAFT_356420</name>
</gene>
<dbReference type="Gene3D" id="1.20.1250.20">
    <property type="entry name" value="MFS general substrate transporter like domains"/>
    <property type="match status" value="2"/>
</dbReference>
<dbReference type="Proteomes" id="UP001172159">
    <property type="component" value="Unassembled WGS sequence"/>
</dbReference>
<evidence type="ECO:0000256" key="3">
    <source>
        <dbReference type="ARBA" id="ARBA00022989"/>
    </source>
</evidence>
<dbReference type="InterPro" id="IPR020846">
    <property type="entry name" value="MFS_dom"/>
</dbReference>
<feature type="transmembrane region" description="Helical" evidence="6">
    <location>
        <begin position="373"/>
        <end position="393"/>
    </location>
</feature>
<dbReference type="PRINTS" id="PR01036">
    <property type="entry name" value="TCRTETB"/>
</dbReference>
<feature type="region of interest" description="Disordered" evidence="5">
    <location>
        <begin position="612"/>
        <end position="634"/>
    </location>
</feature>
<sequence>MCRAGIRFPRLKSLLRLVMNPTRAPTLPFDTFKLDFSILQTFSYRPLYHRLLWLAPTLSGTLCPASRGVAVFPQRHSLRRIPNGQRRHQRERARQGRHSARADTRREPGLHFWLAFWAIALTNLAAALDATSLSVALPVRSDFSPTTRNDVNTGLTQHGQAISAAIGDDGSGQTEAFWAGTSYLLACTAVLLLWVSLSDVFGRHPVLMLALVIFAAGSVVCAVSQNFTVMIAGRTVQGLGGGGVLGLTTVLVTDLAPLRERARLYALISCIWAVGSTTGPIIGGACAEAGQWRWIFWLNLPVIGLGLIGVGFFLKLTRPSDGTTARLRNLDYFGSTLFIASVTAFLVSVTLGCYGTSTPFIPVYIFRNYSTTAVYAGSFVHGLILYSLVYYMPEYFQAVLGYSPLIAGVAALAQTATVVPCAIFVGVVVSKTGRYRWAVWAGWVLATLGCGLLILLGADTSIPSWIFLTAVSGLGMGILFPSITLALQASVPPADVATAATLVLFFRSFGQAVGVAIGGSILDNHMQVELQQPEIASLLPPAIANIGAVALASMMKDMPSGSPLVMALRGALVRTFQVIWATMYGLAGVTMLLQFTIKEYNMDQEHITDHRFQREKQESGQEILRLGSNRNDGE</sequence>
<dbReference type="SUPFAM" id="SSF103473">
    <property type="entry name" value="MFS general substrate transporter"/>
    <property type="match status" value="1"/>
</dbReference>